<dbReference type="EnsemblPlants" id="AET7Gv20302200.13">
    <property type="protein sequence ID" value="AET7Gv20302200.13"/>
    <property type="gene ID" value="AET7Gv20302200"/>
</dbReference>
<sequence length="82" mass="8684">MVFPTPCCCCPSVCSADGYWNYLSPRMESYSGVLAKAIDVGTNHLVKGIVVCSKAYASQGANVISPQAVSGASKTLGRHRWS</sequence>
<reference evidence="1" key="4">
    <citation type="submission" date="2019-03" db="UniProtKB">
        <authorList>
            <consortium name="EnsemblPlants"/>
        </authorList>
    </citation>
    <scope>IDENTIFICATION</scope>
</reference>
<evidence type="ECO:0008006" key="3">
    <source>
        <dbReference type="Google" id="ProtNLM"/>
    </source>
</evidence>
<dbReference type="Gramene" id="AET7Gv20302200.17">
    <property type="protein sequence ID" value="AET7Gv20302200.17"/>
    <property type="gene ID" value="AET7Gv20302200"/>
</dbReference>
<protein>
    <recommendedName>
        <fullName evidence="3">Senescence domain-containing protein</fullName>
    </recommendedName>
</protein>
<dbReference type="EnsemblPlants" id="AET7Gv20302200.17">
    <property type="protein sequence ID" value="AET7Gv20302200.17"/>
    <property type="gene ID" value="AET7Gv20302200"/>
</dbReference>
<keyword evidence="2" id="KW-1185">Reference proteome</keyword>
<dbReference type="EnsemblPlants" id="AET7Gv20302200.10">
    <property type="protein sequence ID" value="AET7Gv20302200.10"/>
    <property type="gene ID" value="AET7Gv20302200"/>
</dbReference>
<proteinExistence type="predicted"/>
<reference evidence="1" key="5">
    <citation type="journal article" date="2021" name="G3 (Bethesda)">
        <title>Aegilops tauschii genome assembly Aet v5.0 features greater sequence contiguity and improved annotation.</title>
        <authorList>
            <person name="Wang L."/>
            <person name="Zhu T."/>
            <person name="Rodriguez J.C."/>
            <person name="Deal K.R."/>
            <person name="Dubcovsky J."/>
            <person name="McGuire P.E."/>
            <person name="Lux T."/>
            <person name="Spannagl M."/>
            <person name="Mayer K.F.X."/>
            <person name="Baldrich P."/>
            <person name="Meyers B.C."/>
            <person name="Huo N."/>
            <person name="Gu Y.Q."/>
            <person name="Zhou H."/>
            <person name="Devos K.M."/>
            <person name="Bennetzen J.L."/>
            <person name="Unver T."/>
            <person name="Budak H."/>
            <person name="Gulick P.J."/>
            <person name="Galiba G."/>
            <person name="Kalapos B."/>
            <person name="Nelson D.R."/>
            <person name="Li P."/>
            <person name="You F.M."/>
            <person name="Luo M.C."/>
            <person name="Dvorak J."/>
        </authorList>
    </citation>
    <scope>NUCLEOTIDE SEQUENCE [LARGE SCALE GENOMIC DNA]</scope>
    <source>
        <strain evidence="1">cv. AL8/78</strain>
    </source>
</reference>
<dbReference type="AlphaFoldDB" id="A0A453QS65"/>
<evidence type="ECO:0000313" key="2">
    <source>
        <dbReference type="Proteomes" id="UP000015105"/>
    </source>
</evidence>
<dbReference type="Gramene" id="AET7Gv20302200.13">
    <property type="protein sequence ID" value="AET7Gv20302200.13"/>
    <property type="gene ID" value="AET7Gv20302200"/>
</dbReference>
<dbReference type="Gramene" id="AET7Gv20302200.18">
    <property type="protein sequence ID" value="AET7Gv20302200.18"/>
    <property type="gene ID" value="AET7Gv20302200"/>
</dbReference>
<dbReference type="InterPro" id="IPR045036">
    <property type="entry name" value="Spartin-like"/>
</dbReference>
<dbReference type="PANTHER" id="PTHR21068:SF36">
    <property type="entry name" value="SENESCENCE_DEHYDRATION-ASSOCIATED PROTEIN-LIKE PROTEIN"/>
    <property type="match status" value="1"/>
</dbReference>
<dbReference type="Proteomes" id="UP000015105">
    <property type="component" value="Chromosome 7D"/>
</dbReference>
<organism evidence="1 2">
    <name type="scientific">Aegilops tauschii subsp. strangulata</name>
    <name type="common">Goatgrass</name>
    <dbReference type="NCBI Taxonomy" id="200361"/>
    <lineage>
        <taxon>Eukaryota</taxon>
        <taxon>Viridiplantae</taxon>
        <taxon>Streptophyta</taxon>
        <taxon>Embryophyta</taxon>
        <taxon>Tracheophyta</taxon>
        <taxon>Spermatophyta</taxon>
        <taxon>Magnoliopsida</taxon>
        <taxon>Liliopsida</taxon>
        <taxon>Poales</taxon>
        <taxon>Poaceae</taxon>
        <taxon>BOP clade</taxon>
        <taxon>Pooideae</taxon>
        <taxon>Triticodae</taxon>
        <taxon>Triticeae</taxon>
        <taxon>Triticinae</taxon>
        <taxon>Aegilops</taxon>
    </lineage>
</organism>
<accession>A0A453QS65</accession>
<dbReference type="Gramene" id="AET7Gv20302200.10">
    <property type="protein sequence ID" value="AET7Gv20302200.10"/>
    <property type="gene ID" value="AET7Gv20302200"/>
</dbReference>
<evidence type="ECO:0000313" key="1">
    <source>
        <dbReference type="EnsemblPlants" id="AET7Gv20302200.17"/>
    </source>
</evidence>
<reference evidence="1" key="3">
    <citation type="journal article" date="2017" name="Nature">
        <title>Genome sequence of the progenitor of the wheat D genome Aegilops tauschii.</title>
        <authorList>
            <person name="Luo M.C."/>
            <person name="Gu Y.Q."/>
            <person name="Puiu D."/>
            <person name="Wang H."/>
            <person name="Twardziok S.O."/>
            <person name="Deal K.R."/>
            <person name="Huo N."/>
            <person name="Zhu T."/>
            <person name="Wang L."/>
            <person name="Wang Y."/>
            <person name="McGuire P.E."/>
            <person name="Liu S."/>
            <person name="Long H."/>
            <person name="Ramasamy R.K."/>
            <person name="Rodriguez J.C."/>
            <person name="Van S.L."/>
            <person name="Yuan L."/>
            <person name="Wang Z."/>
            <person name="Xia Z."/>
            <person name="Xiao L."/>
            <person name="Anderson O.D."/>
            <person name="Ouyang S."/>
            <person name="Liang Y."/>
            <person name="Zimin A.V."/>
            <person name="Pertea G."/>
            <person name="Qi P."/>
            <person name="Bennetzen J.L."/>
            <person name="Dai X."/>
            <person name="Dawson M.W."/>
            <person name="Muller H.G."/>
            <person name="Kugler K."/>
            <person name="Rivarola-Duarte L."/>
            <person name="Spannagl M."/>
            <person name="Mayer K.F.X."/>
            <person name="Lu F.H."/>
            <person name="Bevan M.W."/>
            <person name="Leroy P."/>
            <person name="Li P."/>
            <person name="You F.M."/>
            <person name="Sun Q."/>
            <person name="Liu Z."/>
            <person name="Lyons E."/>
            <person name="Wicker T."/>
            <person name="Salzberg S.L."/>
            <person name="Devos K.M."/>
            <person name="Dvorak J."/>
        </authorList>
    </citation>
    <scope>NUCLEOTIDE SEQUENCE [LARGE SCALE GENOMIC DNA]</scope>
    <source>
        <strain evidence="1">cv. AL8/78</strain>
    </source>
</reference>
<dbReference type="GO" id="GO:0005886">
    <property type="term" value="C:plasma membrane"/>
    <property type="evidence" value="ECO:0007669"/>
    <property type="project" value="TreeGrafter"/>
</dbReference>
<name>A0A453QS65_AEGTS</name>
<reference evidence="2" key="1">
    <citation type="journal article" date="2014" name="Science">
        <title>Ancient hybridizations among the ancestral genomes of bread wheat.</title>
        <authorList>
            <consortium name="International Wheat Genome Sequencing Consortium,"/>
            <person name="Marcussen T."/>
            <person name="Sandve S.R."/>
            <person name="Heier L."/>
            <person name="Spannagl M."/>
            <person name="Pfeifer M."/>
            <person name="Jakobsen K.S."/>
            <person name="Wulff B.B."/>
            <person name="Steuernagel B."/>
            <person name="Mayer K.F."/>
            <person name="Olsen O.A."/>
        </authorList>
    </citation>
    <scope>NUCLEOTIDE SEQUENCE [LARGE SCALE GENOMIC DNA]</scope>
    <source>
        <strain evidence="2">cv. AL8/78</strain>
    </source>
</reference>
<dbReference type="PANTHER" id="PTHR21068">
    <property type="entry name" value="SPARTIN"/>
    <property type="match status" value="1"/>
</dbReference>
<reference evidence="2" key="2">
    <citation type="journal article" date="2017" name="Nat. Plants">
        <title>The Aegilops tauschii genome reveals multiple impacts of transposons.</title>
        <authorList>
            <person name="Zhao G."/>
            <person name="Zou C."/>
            <person name="Li K."/>
            <person name="Wang K."/>
            <person name="Li T."/>
            <person name="Gao L."/>
            <person name="Zhang X."/>
            <person name="Wang H."/>
            <person name="Yang Z."/>
            <person name="Liu X."/>
            <person name="Jiang W."/>
            <person name="Mao L."/>
            <person name="Kong X."/>
            <person name="Jiao Y."/>
            <person name="Jia J."/>
        </authorList>
    </citation>
    <scope>NUCLEOTIDE SEQUENCE [LARGE SCALE GENOMIC DNA]</scope>
    <source>
        <strain evidence="2">cv. AL8/78</strain>
    </source>
</reference>
<dbReference type="EnsemblPlants" id="AET7Gv20302200.18">
    <property type="protein sequence ID" value="AET7Gv20302200.18"/>
    <property type="gene ID" value="AET7Gv20302200"/>
</dbReference>